<sequence>MRCLARRVKSPEHPQEAESLTETRAPGRWWLWSCVAEPSVPTRCPPRLCPGNAPARTSSPEGIPGSETSDRYLLCQSQAVLVNYDVGAPAVRIGITSMPTLNPIIPGFNPDPTICRVGPDYFVATSTFEFFPGVPIYHSTDLVNWRLIGHALNRPSQLNMRAVPCSGGVWAPTLRYHAGRFYLTTGVMHGRGVSEYSPRPFFVHTDNIFDDAAWSEPIWMDLHGIDSDLFFDDDGKVYLSVGQKYRPHLEPELLEIATGTQMQAQAPHIVTMSCEIDIDTGRSLGAPVILRVSDVGRGIAEGPHIYKKDGWYYLLTAEGGTESLHRAIITRSRSPLGPYDLPPDGDGINPLVFNGDHPEVRNTGHADMVQGPDGSWWAVLLAVRPQSNGVAPLGRETFLVPVQWPDGGWPVFNKGQPVSLQVDHDLPSTPVPAEWRDDFDTDKLQLGWYHVRTPLKREYSLAERPGHLTLYGNGYTINSTESPSMVLRKQTALSGVWSTAVDFNPQAAYEEAGTAVFLSAYSYVSLFIRLSGTGKREVVARWLDEETDAVTEVSRSVDDGTVLLSIRSTPTSYTLAFKQGLDKGQELGTISTSVLNKNRPGILEFTGPHFALFSQSINQPSRTPALFDYASFRPDNP</sequence>
<evidence type="ECO:0000256" key="1">
    <source>
        <dbReference type="ARBA" id="ARBA00009865"/>
    </source>
</evidence>
<proteinExistence type="inferred from homology"/>
<dbReference type="CDD" id="cd18617">
    <property type="entry name" value="GH43_XynB-like"/>
    <property type="match status" value="1"/>
</dbReference>
<dbReference type="Gene3D" id="2.60.120.200">
    <property type="match status" value="1"/>
</dbReference>
<dbReference type="GO" id="GO:0004553">
    <property type="term" value="F:hydrolase activity, hydrolyzing O-glycosyl compounds"/>
    <property type="evidence" value="ECO:0007669"/>
    <property type="project" value="InterPro"/>
</dbReference>
<feature type="site" description="Important for catalytic activity, responsible for pKa modulation of the active site Glu and correct orientation of both the proton donor and substrate" evidence="5">
    <location>
        <position position="226"/>
    </location>
</feature>
<keyword evidence="3" id="KW-0326">Glycosidase</keyword>
<organism evidence="8 9">
    <name type="scientific">Saitozyma podzolica</name>
    <dbReference type="NCBI Taxonomy" id="1890683"/>
    <lineage>
        <taxon>Eukaryota</taxon>
        <taxon>Fungi</taxon>
        <taxon>Dikarya</taxon>
        <taxon>Basidiomycota</taxon>
        <taxon>Agaricomycotina</taxon>
        <taxon>Tremellomycetes</taxon>
        <taxon>Tremellales</taxon>
        <taxon>Trimorphomycetaceae</taxon>
        <taxon>Saitozyma</taxon>
    </lineage>
</organism>
<accession>A0A427YDD5</accession>
<name>A0A427YDD5_9TREE</name>
<dbReference type="InterPro" id="IPR013320">
    <property type="entry name" value="ConA-like_dom_sf"/>
</dbReference>
<dbReference type="SUPFAM" id="SSF49899">
    <property type="entry name" value="Concanavalin A-like lectins/glucanases"/>
    <property type="match status" value="1"/>
</dbReference>
<feature type="domain" description="Beta-xylosidase C-terminal Concanavalin A-like" evidence="7">
    <location>
        <begin position="436"/>
        <end position="633"/>
    </location>
</feature>
<comment type="caution">
    <text evidence="8">The sequence shown here is derived from an EMBL/GenBank/DDBJ whole genome shotgun (WGS) entry which is preliminary data.</text>
</comment>
<reference evidence="8 9" key="1">
    <citation type="submission" date="2018-11" db="EMBL/GenBank/DDBJ databases">
        <title>Genome sequence of Saitozyma podzolica DSM 27192.</title>
        <authorList>
            <person name="Aliyu H."/>
            <person name="Gorte O."/>
            <person name="Ochsenreither K."/>
        </authorList>
    </citation>
    <scope>NUCLEOTIDE SEQUENCE [LARGE SCALE GENOMIC DNA]</scope>
    <source>
        <strain evidence="8 9">DSM 27192</strain>
    </source>
</reference>
<dbReference type="Pfam" id="PF04616">
    <property type="entry name" value="Glyco_hydro_43"/>
    <property type="match status" value="1"/>
</dbReference>
<dbReference type="OrthoDB" id="2139957at2759"/>
<dbReference type="EMBL" id="RSCD01000014">
    <property type="protein sequence ID" value="RSH89171.1"/>
    <property type="molecule type" value="Genomic_DNA"/>
</dbReference>
<evidence type="ECO:0000313" key="8">
    <source>
        <dbReference type="EMBL" id="RSH89171.1"/>
    </source>
</evidence>
<dbReference type="InterPro" id="IPR023296">
    <property type="entry name" value="Glyco_hydro_beta-prop_sf"/>
</dbReference>
<evidence type="ECO:0000256" key="5">
    <source>
        <dbReference type="PIRSR" id="PIRSR606710-2"/>
    </source>
</evidence>
<dbReference type="Proteomes" id="UP000279259">
    <property type="component" value="Unassembled WGS sequence"/>
</dbReference>
<dbReference type="InterPro" id="IPR051795">
    <property type="entry name" value="Glycosyl_Hydrlase_43"/>
</dbReference>
<dbReference type="AlphaFoldDB" id="A0A427YDD5"/>
<dbReference type="GO" id="GO:0005975">
    <property type="term" value="P:carbohydrate metabolic process"/>
    <property type="evidence" value="ECO:0007669"/>
    <property type="project" value="InterPro"/>
</dbReference>
<evidence type="ECO:0000256" key="6">
    <source>
        <dbReference type="SAM" id="MobiDB-lite"/>
    </source>
</evidence>
<evidence type="ECO:0000313" key="9">
    <source>
        <dbReference type="Proteomes" id="UP000279259"/>
    </source>
</evidence>
<evidence type="ECO:0000259" key="7">
    <source>
        <dbReference type="Pfam" id="PF17851"/>
    </source>
</evidence>
<dbReference type="SUPFAM" id="SSF75005">
    <property type="entry name" value="Arabinanase/levansucrase/invertase"/>
    <property type="match status" value="1"/>
</dbReference>
<evidence type="ECO:0000256" key="3">
    <source>
        <dbReference type="ARBA" id="ARBA00023295"/>
    </source>
</evidence>
<dbReference type="PANTHER" id="PTHR42812">
    <property type="entry name" value="BETA-XYLOSIDASE"/>
    <property type="match status" value="1"/>
</dbReference>
<dbReference type="Gene3D" id="2.115.10.20">
    <property type="entry name" value="Glycosyl hydrolase domain, family 43"/>
    <property type="match status" value="1"/>
</dbReference>
<evidence type="ECO:0000256" key="4">
    <source>
        <dbReference type="PIRSR" id="PIRSR606710-1"/>
    </source>
</evidence>
<keyword evidence="2" id="KW-0378">Hydrolase</keyword>
<feature type="active site" description="Proton acceptor" evidence="4">
    <location>
        <position position="111"/>
    </location>
</feature>
<evidence type="ECO:0000256" key="2">
    <source>
        <dbReference type="ARBA" id="ARBA00022801"/>
    </source>
</evidence>
<comment type="similarity">
    <text evidence="1">Belongs to the glycosyl hydrolase 43 family.</text>
</comment>
<dbReference type="PANTHER" id="PTHR42812:SF16">
    <property type="entry name" value="HYDROLASE, PUTATIVE (AFU_ORTHOLOGUE AFUA_7G06110)-RELATED"/>
    <property type="match status" value="1"/>
</dbReference>
<feature type="region of interest" description="Disordered" evidence="6">
    <location>
        <begin position="1"/>
        <end position="21"/>
    </location>
</feature>
<dbReference type="InterPro" id="IPR041542">
    <property type="entry name" value="GH43_C2"/>
</dbReference>
<dbReference type="STRING" id="1890683.A0A427YDD5"/>
<keyword evidence="9" id="KW-1185">Reference proteome</keyword>
<dbReference type="Pfam" id="PF17851">
    <property type="entry name" value="GH43_C2"/>
    <property type="match status" value="1"/>
</dbReference>
<gene>
    <name evidence="8" type="ORF">EHS25_002283</name>
</gene>
<dbReference type="InterPro" id="IPR006710">
    <property type="entry name" value="Glyco_hydro_43"/>
</dbReference>
<feature type="active site" description="Proton donor" evidence="4">
    <location>
        <position position="301"/>
    </location>
</feature>
<protein>
    <recommendedName>
        <fullName evidence="7">Beta-xylosidase C-terminal Concanavalin A-like domain-containing protein</fullName>
    </recommendedName>
</protein>
<feature type="region of interest" description="Disordered" evidence="6">
    <location>
        <begin position="46"/>
        <end position="67"/>
    </location>
</feature>